<sequence length="87" mass="9703">MRARSAITGYPDMSFPRTNARFPLKKLYSLEAIISERYTVSLCWFESSIPITFFPGMGATRAEKALIDLAISSDKLIIRDAFIPAVG</sequence>
<dbReference type="Proteomes" id="UP001320209">
    <property type="component" value="Chromosome"/>
</dbReference>
<reference evidence="1" key="1">
    <citation type="submission" date="2021-10" db="EMBL/GenBank/DDBJ databases">
        <title>Genome Sequence of The Candidatus Hydrogeosomobacter endosymbioticus, an Intracellular Bacterial Symbiont of the Anaerobic Ciliate GW7.</title>
        <authorList>
            <person name="Shiohama Y."/>
            <person name="Shinzato N."/>
        </authorList>
    </citation>
    <scope>NUCLEOTIDE SEQUENCE [LARGE SCALE GENOMIC DNA]</scope>
    <source>
        <strain evidence="1">200920</strain>
    </source>
</reference>
<proteinExistence type="predicted"/>
<dbReference type="EMBL" id="AP025225">
    <property type="protein sequence ID" value="BDB96101.1"/>
    <property type="molecule type" value="Genomic_DNA"/>
</dbReference>
<accession>A0ABM7V8K9</accession>
<organism evidence="1 2">
    <name type="scientific">Candidatus Hydrogenosomobacter endosymbioticus</name>
    <dbReference type="NCBI Taxonomy" id="2558174"/>
    <lineage>
        <taxon>Bacteria</taxon>
        <taxon>Pseudomonadati</taxon>
        <taxon>Pseudomonadota</taxon>
        <taxon>Alphaproteobacteria</taxon>
        <taxon>Holosporales</taxon>
        <taxon>Holosporaceae</taxon>
        <taxon>Candidatus Hydrogenosomobacter</taxon>
    </lineage>
</organism>
<evidence type="ECO:0000313" key="1">
    <source>
        <dbReference type="EMBL" id="BDB96101.1"/>
    </source>
</evidence>
<protein>
    <submittedName>
        <fullName evidence="1">Uncharacterized protein</fullName>
    </submittedName>
</protein>
<name>A0ABM7V8K9_9PROT</name>
<gene>
    <name evidence="1" type="ORF">HYD_2340</name>
</gene>
<keyword evidence="2" id="KW-1185">Reference proteome</keyword>
<evidence type="ECO:0000313" key="2">
    <source>
        <dbReference type="Proteomes" id="UP001320209"/>
    </source>
</evidence>